<evidence type="ECO:0000313" key="2">
    <source>
        <dbReference type="EMBL" id="KNZ56348.1"/>
    </source>
</evidence>
<dbReference type="Proteomes" id="UP000037035">
    <property type="component" value="Unassembled WGS sequence"/>
</dbReference>
<comment type="caution">
    <text evidence="2">The sequence shown here is derived from an EMBL/GenBank/DDBJ whole genome shotgun (WGS) entry which is preliminary data.</text>
</comment>
<name>A0A0L6V6I2_9BASI</name>
<protein>
    <submittedName>
        <fullName evidence="2">Uncharacterized protein</fullName>
    </submittedName>
</protein>
<keyword evidence="3" id="KW-1185">Reference proteome</keyword>
<organism evidence="2 3">
    <name type="scientific">Puccinia sorghi</name>
    <dbReference type="NCBI Taxonomy" id="27349"/>
    <lineage>
        <taxon>Eukaryota</taxon>
        <taxon>Fungi</taxon>
        <taxon>Dikarya</taxon>
        <taxon>Basidiomycota</taxon>
        <taxon>Pucciniomycotina</taxon>
        <taxon>Pucciniomycetes</taxon>
        <taxon>Pucciniales</taxon>
        <taxon>Pucciniaceae</taxon>
        <taxon>Puccinia</taxon>
    </lineage>
</organism>
<keyword evidence="1" id="KW-0812">Transmembrane</keyword>
<sequence length="411" mass="47002">MPYASFGASGDLQKGFLSVTSGHKVNYEYLSHWRTCQGSGNPQSQRYFNKLSWKAYYTARKTHSTVCSGLSSCLCAQRIAGSMIMNSNVNPSSSAPQIKQTQEVYMNSIKHLPGGLKKNPPLKHLCKRLWKNAHTVLLMISLMMSLSAAPMYWNMKIRPGNSNWLASQNRRDAKFGSEGQLPNLEAFSLALAFKCYNFTFLNDLLDEVVCNLFRYSFHLLKTSYITFAFLIFLEIIFEFQKNIKNSNENVVINTQGHIFSLEIIITHISYSHHFITFILFFYVMIVLRLSIKALIVKKYTRNHSESIGSINPDNPDHGSFTKPTQLSQPIKISEEEIKPWFGTHTRAWKANQISSEIQFSLFPLQKMSHSCFHSPPSLSLNLPRLIKLTCLQLLPCNHNVQLQYKITKCFT</sequence>
<accession>A0A0L6V6I2</accession>
<keyword evidence="1" id="KW-1133">Transmembrane helix</keyword>
<evidence type="ECO:0000313" key="3">
    <source>
        <dbReference type="Proteomes" id="UP000037035"/>
    </source>
</evidence>
<reference evidence="2 3" key="1">
    <citation type="submission" date="2015-08" db="EMBL/GenBank/DDBJ databases">
        <title>Next Generation Sequencing and Analysis of the Genome of Puccinia sorghi L Schw, the Causal Agent of Maize Common Rust.</title>
        <authorList>
            <person name="Rochi L."/>
            <person name="Burguener G."/>
            <person name="Darino M."/>
            <person name="Turjanski A."/>
            <person name="Kreff E."/>
            <person name="Dieguez M.J."/>
            <person name="Sacco F."/>
        </authorList>
    </citation>
    <scope>NUCLEOTIDE SEQUENCE [LARGE SCALE GENOMIC DNA]</scope>
    <source>
        <strain evidence="2 3">RO10H11247</strain>
    </source>
</reference>
<feature type="transmembrane region" description="Helical" evidence="1">
    <location>
        <begin position="274"/>
        <end position="291"/>
    </location>
</feature>
<dbReference type="EMBL" id="LAVV01007311">
    <property type="protein sequence ID" value="KNZ56348.1"/>
    <property type="molecule type" value="Genomic_DNA"/>
</dbReference>
<evidence type="ECO:0000256" key="1">
    <source>
        <dbReference type="SAM" id="Phobius"/>
    </source>
</evidence>
<gene>
    <name evidence="2" type="ORF">VP01_2427g1</name>
</gene>
<feature type="transmembrane region" description="Helical" evidence="1">
    <location>
        <begin position="133"/>
        <end position="153"/>
    </location>
</feature>
<proteinExistence type="predicted"/>
<feature type="transmembrane region" description="Helical" evidence="1">
    <location>
        <begin position="215"/>
        <end position="237"/>
    </location>
</feature>
<dbReference type="VEuPathDB" id="FungiDB:VP01_2427g1"/>
<dbReference type="AlphaFoldDB" id="A0A0L6V6I2"/>
<keyword evidence="1" id="KW-0472">Membrane</keyword>